<feature type="compositionally biased region" description="Acidic residues" evidence="6">
    <location>
        <begin position="233"/>
        <end position="253"/>
    </location>
</feature>
<dbReference type="Proteomes" id="UP000182360">
    <property type="component" value="Unassembled WGS sequence"/>
</dbReference>
<feature type="region of interest" description="Disordered" evidence="6">
    <location>
        <begin position="526"/>
        <end position="545"/>
    </location>
</feature>
<feature type="region of interest" description="Disordered" evidence="6">
    <location>
        <begin position="361"/>
        <end position="421"/>
    </location>
</feature>
<evidence type="ECO:0000256" key="6">
    <source>
        <dbReference type="SAM" id="MobiDB-lite"/>
    </source>
</evidence>
<evidence type="ECO:0000313" key="10">
    <source>
        <dbReference type="Proteomes" id="UP000182360"/>
    </source>
</evidence>
<reference evidence="9 10" key="1">
    <citation type="submission" date="2016-10" db="EMBL/GenBank/DDBJ databases">
        <authorList>
            <person name="de Groot N.N."/>
        </authorList>
    </citation>
    <scope>NUCLEOTIDE SEQUENCE [LARGE SCALE GENOMIC DNA]</scope>
    <source>
        <strain evidence="9 10">B25</strain>
    </source>
</reference>
<feature type="transmembrane region" description="Helical" evidence="7">
    <location>
        <begin position="51"/>
        <end position="74"/>
    </location>
</feature>
<feature type="transmembrane region" description="Helical" evidence="7">
    <location>
        <begin position="12"/>
        <end position="31"/>
    </location>
</feature>
<feature type="compositionally biased region" description="Acidic residues" evidence="6">
    <location>
        <begin position="295"/>
        <end position="304"/>
    </location>
</feature>
<dbReference type="AlphaFoldDB" id="A0A1H9HAA3"/>
<keyword evidence="4" id="KW-0238">DNA-binding</keyword>
<dbReference type="GO" id="GO:0003677">
    <property type="term" value="F:DNA binding"/>
    <property type="evidence" value="ECO:0007669"/>
    <property type="project" value="UniProtKB-KW"/>
</dbReference>
<feature type="binding site" evidence="5">
    <location>
        <begin position="736"/>
        <end position="743"/>
    </location>
    <ligand>
        <name>ATP</name>
        <dbReference type="ChEBI" id="CHEBI:30616"/>
    </ligand>
</feature>
<evidence type="ECO:0000256" key="5">
    <source>
        <dbReference type="PROSITE-ProRule" id="PRU00289"/>
    </source>
</evidence>
<keyword evidence="3 5" id="KW-0067">ATP-binding</keyword>
<feature type="region of interest" description="Disordered" evidence="6">
    <location>
        <begin position="458"/>
        <end position="483"/>
    </location>
</feature>
<dbReference type="STRING" id="163.SAMN04487775_101142"/>
<comment type="similarity">
    <text evidence="1">Belongs to the FtsK/SpoIIIE/SftA family.</text>
</comment>
<dbReference type="Pfam" id="PF01580">
    <property type="entry name" value="FtsK_SpoIIIE"/>
    <property type="match status" value="1"/>
</dbReference>
<dbReference type="CDD" id="cd01127">
    <property type="entry name" value="TrwB_TraG_TraD_VirD4"/>
    <property type="match status" value="1"/>
</dbReference>
<dbReference type="InterPro" id="IPR036390">
    <property type="entry name" value="WH_DNA-bd_sf"/>
</dbReference>
<dbReference type="InterPro" id="IPR018541">
    <property type="entry name" value="Ftsk_gamma"/>
</dbReference>
<gene>
    <name evidence="9" type="ORF">SAMN04487977_106111</name>
</gene>
<accession>A0A1H9HAA3</accession>
<feature type="compositionally biased region" description="Acidic residues" evidence="6">
    <location>
        <begin position="314"/>
        <end position="324"/>
    </location>
</feature>
<evidence type="ECO:0000259" key="8">
    <source>
        <dbReference type="PROSITE" id="PS50901"/>
    </source>
</evidence>
<dbReference type="PROSITE" id="PS50901">
    <property type="entry name" value="FTSK"/>
    <property type="match status" value="1"/>
</dbReference>
<dbReference type="Gene3D" id="3.40.50.300">
    <property type="entry name" value="P-loop containing nucleotide triphosphate hydrolases"/>
    <property type="match status" value="1"/>
</dbReference>
<dbReference type="InterPro" id="IPR002543">
    <property type="entry name" value="FtsK_dom"/>
</dbReference>
<evidence type="ECO:0000256" key="4">
    <source>
        <dbReference type="ARBA" id="ARBA00023125"/>
    </source>
</evidence>
<dbReference type="Pfam" id="PF09397">
    <property type="entry name" value="FtsK_gamma"/>
    <property type="match status" value="1"/>
</dbReference>
<sequence>MRASNKSSIITGVVLLALAALFTISLILLPLDYGVAGPGHNNIIYLLGDMLYSVYGFCSILIPSFLLVSGLSCFASKWTARKTLRLLTALIPFFTCVVTESIIRSIVKVDHSPFAIAKILIALVTGAMLVVIEYLGTGIIADRLNHGGFKNLRKKPLKAKDSADDILSDVEDISEPEETSDEADTELPEFKKLSKLKVPKDTLFGKLKKKFKKADDEDDNDETVVSKPTIFDEILDDVEPYEEEPAAEEETSVEEPVAAETSSLTQEEFAALTTPADELEWPGLPPQPKNLPPEYDADFDENDPALEFPPKDDNTDDTVVETVEDAQPVAPEKPASDDSNDPYATTRYIDSVVENPLYPHKIVINDDPTPAEEPEKKTPAQPVTEKPKYPTRIQLQDDAVFESKTEPAINTRPAIYNKPAEDANERAVGSYFEDEVDEPKIATKENLYNYFENVDTKKTAPKIEDPYQAEKNQVSEPDETSAAVGDDHQIFSQLAQQEETQEEVNISTAAASVFAAMDADIRKTMPAKAPAANAQSSNPASANNLTRDELSDFFNAQQEENTPKTKEIAANPPKTHRAAKKGPYVIPSDLLTAYKDDQYWIIDDATKQASLNLKQTLSEFNIEADIIGIKKGPVVTMFEILPAPGVKLSKIVALQDNIALSLAAQSVRIVAPIPGKQAVGIEVPNRNRSVVGFREIIEMDLPEWKKMAVPVVLGKDILGKAQLIDLVKTPHMLIAGATGSGKSVCVNSLILSILYKRSFEDVKMILVDPKVVELKLYNNIPHLLTPVITEPKKALQALQWCLCEMERRYALLDSMGVRDISNYNAKIKQQKICTQKLPYIVVIIDEFADLMATSGKELENIVARLTAMSRAVGIHLVLATQRPSVNVITGLIKANIPTRIAFMVASRTDSNIIIDTVGAEKLLGRGDMLYASAVDPAPIRIQGTFVSDQEVENVVTAVKDYGEPDYIDEEIFVEDEEDEARDLFGEPMSDDDPLYDQALEIVVQSGKASASYLQRRLKIGYNRAARLVEEMEERGIVGPANGAKPREVIHIP</sequence>
<dbReference type="Gene3D" id="1.10.10.10">
    <property type="entry name" value="Winged helix-like DNA-binding domain superfamily/Winged helix DNA-binding domain"/>
    <property type="match status" value="1"/>
</dbReference>
<keyword evidence="7" id="KW-0472">Membrane</keyword>
<dbReference type="SMART" id="SM00382">
    <property type="entry name" value="AAA"/>
    <property type="match status" value="1"/>
</dbReference>
<dbReference type="InterPro" id="IPR003593">
    <property type="entry name" value="AAA+_ATPase"/>
</dbReference>
<dbReference type="Pfam" id="PF17854">
    <property type="entry name" value="FtsK_alpha"/>
    <property type="match status" value="1"/>
</dbReference>
<proteinExistence type="inferred from homology"/>
<evidence type="ECO:0000256" key="3">
    <source>
        <dbReference type="ARBA" id="ARBA00022840"/>
    </source>
</evidence>
<protein>
    <submittedName>
        <fullName evidence="9">DNA segregation ATPase FtsK/SpoIIIE, S-DNA-T family</fullName>
    </submittedName>
</protein>
<dbReference type="InterPro" id="IPR050206">
    <property type="entry name" value="FtsK/SpoIIIE/SftA"/>
</dbReference>
<evidence type="ECO:0000313" key="9">
    <source>
        <dbReference type="EMBL" id="SEQ59265.1"/>
    </source>
</evidence>
<feature type="domain" description="FtsK" evidence="8">
    <location>
        <begin position="719"/>
        <end position="911"/>
    </location>
</feature>
<keyword evidence="2 5" id="KW-0547">Nucleotide-binding</keyword>
<name>A0A1H9HAA3_9SPIR</name>
<organism evidence="9 10">
    <name type="scientific">Treponema bryantii</name>
    <dbReference type="NCBI Taxonomy" id="163"/>
    <lineage>
        <taxon>Bacteria</taxon>
        <taxon>Pseudomonadati</taxon>
        <taxon>Spirochaetota</taxon>
        <taxon>Spirochaetia</taxon>
        <taxon>Spirochaetales</taxon>
        <taxon>Treponemataceae</taxon>
        <taxon>Treponema</taxon>
    </lineage>
</organism>
<keyword evidence="7" id="KW-0812">Transmembrane</keyword>
<feature type="transmembrane region" description="Helical" evidence="7">
    <location>
        <begin position="119"/>
        <end position="141"/>
    </location>
</feature>
<evidence type="ECO:0000256" key="1">
    <source>
        <dbReference type="ARBA" id="ARBA00006474"/>
    </source>
</evidence>
<dbReference type="SUPFAM" id="SSF52540">
    <property type="entry name" value="P-loop containing nucleoside triphosphate hydrolases"/>
    <property type="match status" value="1"/>
</dbReference>
<dbReference type="InterPro" id="IPR036388">
    <property type="entry name" value="WH-like_DNA-bd_sf"/>
</dbReference>
<dbReference type="Gene3D" id="3.30.980.40">
    <property type="match status" value="1"/>
</dbReference>
<dbReference type="SUPFAM" id="SSF46785">
    <property type="entry name" value="Winged helix' DNA-binding domain"/>
    <property type="match status" value="1"/>
</dbReference>
<feature type="compositionally biased region" description="Low complexity" evidence="6">
    <location>
        <begin position="526"/>
        <end position="544"/>
    </location>
</feature>
<dbReference type="InterPro" id="IPR027417">
    <property type="entry name" value="P-loop_NTPase"/>
</dbReference>
<feature type="region of interest" description="Disordered" evidence="6">
    <location>
        <begin position="556"/>
        <end position="580"/>
    </location>
</feature>
<dbReference type="GO" id="GO:0005524">
    <property type="term" value="F:ATP binding"/>
    <property type="evidence" value="ECO:0007669"/>
    <property type="project" value="UniProtKB-UniRule"/>
</dbReference>
<keyword evidence="10" id="KW-1185">Reference proteome</keyword>
<evidence type="ECO:0000256" key="2">
    <source>
        <dbReference type="ARBA" id="ARBA00022741"/>
    </source>
</evidence>
<dbReference type="PANTHER" id="PTHR22683:SF41">
    <property type="entry name" value="DNA TRANSLOCASE FTSK"/>
    <property type="match status" value="1"/>
</dbReference>
<keyword evidence="7" id="KW-1133">Transmembrane helix</keyword>
<feature type="region of interest" description="Disordered" evidence="6">
    <location>
        <begin position="211"/>
        <end position="344"/>
    </location>
</feature>
<dbReference type="PANTHER" id="PTHR22683">
    <property type="entry name" value="SPORULATION PROTEIN RELATED"/>
    <property type="match status" value="1"/>
</dbReference>
<dbReference type="RefSeq" id="WP_074644198.1">
    <property type="nucleotide sequence ID" value="NZ_FOFU01000006.1"/>
</dbReference>
<evidence type="ECO:0000256" key="7">
    <source>
        <dbReference type="SAM" id="Phobius"/>
    </source>
</evidence>
<dbReference type="EMBL" id="FOFU01000006">
    <property type="protein sequence ID" value="SEQ59265.1"/>
    <property type="molecule type" value="Genomic_DNA"/>
</dbReference>
<dbReference type="SMART" id="SM00843">
    <property type="entry name" value="Ftsk_gamma"/>
    <property type="match status" value="1"/>
</dbReference>
<dbReference type="InterPro" id="IPR041027">
    <property type="entry name" value="FtsK_alpha"/>
</dbReference>